<accession>A0A8H5HZ20</accession>
<protein>
    <submittedName>
        <fullName evidence="1">Uncharacterized protein</fullName>
    </submittedName>
</protein>
<sequence>MQKINGQVPVPSLPNELLLEIVGCLAYVQQTPKGLRNPVSTFQTPSPDLLSLSFVSWQFRTVSLTFLFANIHITTASDAQKLLEFCSTSSLCPTLTRMLVIRLSKADEENGYATLCQILPSLEQLSRIDLGDFHCNPVVFNTILGHPSLSTVLISSNSMADLPRPLPKDLSKVVLAQGMLCSADHPYGLLLDECAERGMKIAKMSIATSELLDGLSSMRTIRGLQELVLYIHDKPASFSWLPEFTATHPHLKKVWLHVLDDISFFLDPLPFFLVSFAKGLRQRGINRGFRIGNIGLEHERFMGESFAECRWHVREMEIYSADYPSLMKILPLVTLAFPGIDTLSLFLDHNHICQLPTPRVHDLVAVLKHLPRLQNLQLYGMPEAFTVGHGPVSMDDLGEMDQLVSITTASGKPVPFSPWFVFIMKKIQTLKAIKIHQRGFGSTGWLHAIDDSRTKLTQLTY</sequence>
<dbReference type="EMBL" id="JAACJN010000007">
    <property type="protein sequence ID" value="KAF5392057.1"/>
    <property type="molecule type" value="Genomic_DNA"/>
</dbReference>
<comment type="caution">
    <text evidence="1">The sequence shown here is derived from an EMBL/GenBank/DDBJ whole genome shotgun (WGS) entry which is preliminary data.</text>
</comment>
<organism evidence="1 2">
    <name type="scientific">Collybiopsis confluens</name>
    <dbReference type="NCBI Taxonomy" id="2823264"/>
    <lineage>
        <taxon>Eukaryota</taxon>
        <taxon>Fungi</taxon>
        <taxon>Dikarya</taxon>
        <taxon>Basidiomycota</taxon>
        <taxon>Agaricomycotina</taxon>
        <taxon>Agaricomycetes</taxon>
        <taxon>Agaricomycetidae</taxon>
        <taxon>Agaricales</taxon>
        <taxon>Marasmiineae</taxon>
        <taxon>Omphalotaceae</taxon>
        <taxon>Collybiopsis</taxon>
    </lineage>
</organism>
<dbReference type="Proteomes" id="UP000518752">
    <property type="component" value="Unassembled WGS sequence"/>
</dbReference>
<dbReference type="SUPFAM" id="SSF52047">
    <property type="entry name" value="RNI-like"/>
    <property type="match status" value="1"/>
</dbReference>
<evidence type="ECO:0000313" key="2">
    <source>
        <dbReference type="Proteomes" id="UP000518752"/>
    </source>
</evidence>
<gene>
    <name evidence="1" type="ORF">D9757_003297</name>
</gene>
<evidence type="ECO:0000313" key="1">
    <source>
        <dbReference type="EMBL" id="KAF5392057.1"/>
    </source>
</evidence>
<proteinExistence type="predicted"/>
<reference evidence="1 2" key="1">
    <citation type="journal article" date="2020" name="ISME J.">
        <title>Uncovering the hidden diversity of litter-decomposition mechanisms in mushroom-forming fungi.</title>
        <authorList>
            <person name="Floudas D."/>
            <person name="Bentzer J."/>
            <person name="Ahren D."/>
            <person name="Johansson T."/>
            <person name="Persson P."/>
            <person name="Tunlid A."/>
        </authorList>
    </citation>
    <scope>NUCLEOTIDE SEQUENCE [LARGE SCALE GENOMIC DNA]</scope>
    <source>
        <strain evidence="1 2">CBS 406.79</strain>
    </source>
</reference>
<dbReference type="OrthoDB" id="2976723at2759"/>
<keyword evidence="2" id="KW-1185">Reference proteome</keyword>
<name>A0A8H5HZ20_9AGAR</name>
<dbReference type="AlphaFoldDB" id="A0A8H5HZ20"/>